<organism evidence="1 2">
    <name type="scientific">Paenibacillus sepulcri</name>
    <dbReference type="NCBI Taxonomy" id="359917"/>
    <lineage>
        <taxon>Bacteria</taxon>
        <taxon>Bacillati</taxon>
        <taxon>Bacillota</taxon>
        <taxon>Bacilli</taxon>
        <taxon>Bacillales</taxon>
        <taxon>Paenibacillaceae</taxon>
        <taxon>Paenibacillus</taxon>
    </lineage>
</organism>
<gene>
    <name evidence="1" type="ORF">K0U00_30725</name>
</gene>
<dbReference type="InterPro" id="IPR029062">
    <property type="entry name" value="Class_I_gatase-like"/>
</dbReference>
<keyword evidence="2" id="KW-1185">Reference proteome</keyword>
<dbReference type="EMBL" id="JAHZIK010001190">
    <property type="protein sequence ID" value="MBW7458423.1"/>
    <property type="molecule type" value="Genomic_DNA"/>
</dbReference>
<feature type="non-terminal residue" evidence="1">
    <location>
        <position position="116"/>
    </location>
</feature>
<name>A0ABS7CBZ1_9BACL</name>
<reference evidence="1 2" key="1">
    <citation type="submission" date="2021-07" db="EMBL/GenBank/DDBJ databases">
        <title>Paenibacillus radiodurans sp. nov., isolated from the southeastern edge of Tengger Desert.</title>
        <authorList>
            <person name="Zhang G."/>
        </authorList>
    </citation>
    <scope>NUCLEOTIDE SEQUENCE [LARGE SCALE GENOMIC DNA]</scope>
    <source>
        <strain evidence="1 2">CCM 7311</strain>
    </source>
</reference>
<comment type="caution">
    <text evidence="1">The sequence shown here is derived from an EMBL/GenBank/DDBJ whole genome shotgun (WGS) entry which is preliminary data.</text>
</comment>
<protein>
    <submittedName>
        <fullName evidence="1">ThuA domain-containing protein</fullName>
    </submittedName>
</protein>
<evidence type="ECO:0000313" key="1">
    <source>
        <dbReference type="EMBL" id="MBW7458423.1"/>
    </source>
</evidence>
<proteinExistence type="predicted"/>
<accession>A0ABS7CBZ1</accession>
<evidence type="ECO:0000313" key="2">
    <source>
        <dbReference type="Proteomes" id="UP001519887"/>
    </source>
</evidence>
<sequence length="116" mass="12854">MTKRITAIVGDFYHDEALARESLEKAFGAAASSGEWTLDFTGTDRILQVLEEGPAVIVLFKENRLNPQDEQVDMWMDGAVSAAIERYVQGGGAWLAWHAGLASYAEDSEYIRMLRG</sequence>
<dbReference type="Gene3D" id="3.40.50.880">
    <property type="match status" value="1"/>
</dbReference>
<dbReference type="Proteomes" id="UP001519887">
    <property type="component" value="Unassembled WGS sequence"/>
</dbReference>